<dbReference type="SUPFAM" id="SSF48452">
    <property type="entry name" value="TPR-like"/>
    <property type="match status" value="1"/>
</dbReference>
<evidence type="ECO:0000313" key="2">
    <source>
        <dbReference type="EMBL" id="PRD44850.1"/>
    </source>
</evidence>
<feature type="repeat" description="TPR" evidence="1">
    <location>
        <begin position="489"/>
        <end position="522"/>
    </location>
</feature>
<dbReference type="InterPro" id="IPR019734">
    <property type="entry name" value="TPR_rpt"/>
</dbReference>
<dbReference type="AlphaFoldDB" id="A0A2S9IWI8"/>
<reference evidence="2 3" key="1">
    <citation type="submission" date="2018-02" db="EMBL/GenBank/DDBJ databases">
        <title>The draft genome of Phyllobacterium sp. 1N-3.</title>
        <authorList>
            <person name="Liu L."/>
            <person name="Li L."/>
            <person name="Zhang X."/>
            <person name="Wang T."/>
            <person name="Liang L."/>
        </authorList>
    </citation>
    <scope>NUCLEOTIDE SEQUENCE [LARGE SCALE GENOMIC DNA]</scope>
    <source>
        <strain evidence="2 3">1N-3</strain>
    </source>
</reference>
<keyword evidence="3" id="KW-1185">Reference proteome</keyword>
<dbReference type="Gene3D" id="1.25.40.10">
    <property type="entry name" value="Tetratricopeptide repeat domain"/>
    <property type="match status" value="1"/>
</dbReference>
<comment type="caution">
    <text evidence="2">The sequence shown here is derived from an EMBL/GenBank/DDBJ whole genome shotgun (WGS) entry which is preliminary data.</text>
</comment>
<evidence type="ECO:0000313" key="3">
    <source>
        <dbReference type="Proteomes" id="UP000239434"/>
    </source>
</evidence>
<keyword evidence="1" id="KW-0802">TPR repeat</keyword>
<organism evidence="2 3">
    <name type="scientific">Phyllobacterium phragmitis</name>
    <dbReference type="NCBI Taxonomy" id="2670329"/>
    <lineage>
        <taxon>Bacteria</taxon>
        <taxon>Pseudomonadati</taxon>
        <taxon>Pseudomonadota</taxon>
        <taxon>Alphaproteobacteria</taxon>
        <taxon>Hyphomicrobiales</taxon>
        <taxon>Phyllobacteriaceae</taxon>
        <taxon>Phyllobacterium</taxon>
    </lineage>
</organism>
<protein>
    <submittedName>
        <fullName evidence="2">SARP family transcriptional regulator</fullName>
    </submittedName>
</protein>
<name>A0A2S9IWI8_9HYPH</name>
<accession>A0A2S9IWI8</accession>
<gene>
    <name evidence="2" type="ORF">C5748_05595</name>
</gene>
<dbReference type="InterPro" id="IPR011990">
    <property type="entry name" value="TPR-like_helical_dom_sf"/>
</dbReference>
<sequence>MNFRLVTFGGLRLIDISGKEVAFPQKGLLAICRLFDSPDFELPRDRLARFLWGDADSSVSYVNLRKTLSRIKRRQDELGTRFIETGPKTIVLDVKALESDFQVLLRVDPIAPLSRLRSIARLLAGEFLENMELESAPAGKWIIQQRERLAGELRSAFLQALPEARKEDEFGLIRNIALRILENNPFDEPVREALLTAHDAERQTGEGQKPNGVEPSLPPANMLIPVRPPQFHIKAGSVADSLGLVGRSDANHQISRPGKGLVELATALPRVALLPPMVADGNIDPRASTHALIEDITIGLCALRTVSVVAPYTAAQISLHSDKASIIERHAIDYILDCRVSPESAGGTLYTQLIHFANDEVIWADRFSLAADGLLAGRREIATNIAEAIAQEIEHNRMAREHFISDPQAYQLFLLGQRNLKQLQLPSVRRARKLFRQAISMKSDYAPALSGAARTYYLEWLLTARGDKELLATAEQFAKRSIAADERFASGYRELGIIRLYQHEFDESIETLGQAERLSPHYADVIASYADALAQASRPADGLEKIQRSISLNPLCPDDYLWIAASACYLTEQYDRALRYIEQMKDPSLADRLSAACWAMSGDLKKARHFVRKTLEVQPGFVLDKWIAVVPFKEDWQREHYREGLLKAGF</sequence>
<dbReference type="PANTHER" id="PTHR35807">
    <property type="entry name" value="TRANSCRIPTIONAL REGULATOR REDD-RELATED"/>
    <property type="match status" value="1"/>
</dbReference>
<dbReference type="EMBL" id="PVBR01000003">
    <property type="protein sequence ID" value="PRD44850.1"/>
    <property type="molecule type" value="Genomic_DNA"/>
</dbReference>
<evidence type="ECO:0000256" key="1">
    <source>
        <dbReference type="PROSITE-ProRule" id="PRU00339"/>
    </source>
</evidence>
<dbReference type="Proteomes" id="UP000239434">
    <property type="component" value="Unassembled WGS sequence"/>
</dbReference>
<proteinExistence type="predicted"/>
<dbReference type="InterPro" id="IPR051677">
    <property type="entry name" value="AfsR-DnrI-RedD_regulator"/>
</dbReference>
<dbReference type="PROSITE" id="PS50005">
    <property type="entry name" value="TPR"/>
    <property type="match status" value="1"/>
</dbReference>